<dbReference type="PANTHER" id="PTHR12197:SF251">
    <property type="entry name" value="EG:BACR7C10.4 PROTEIN"/>
    <property type="match status" value="1"/>
</dbReference>
<proteinExistence type="predicted"/>
<dbReference type="Gene3D" id="1.25.40.10">
    <property type="entry name" value="Tetratricopeptide repeat domain"/>
    <property type="match status" value="1"/>
</dbReference>
<name>A0A485K2U6_9STRA</name>
<accession>A0A485K2U6</accession>
<gene>
    <name evidence="3" type="primary">Aste57867_369</name>
    <name evidence="2" type="ORF">As57867_000368</name>
    <name evidence="3" type="ORF">ASTE57867_369</name>
</gene>
<dbReference type="SUPFAM" id="SSF82199">
    <property type="entry name" value="SET domain"/>
    <property type="match status" value="1"/>
</dbReference>
<dbReference type="OrthoDB" id="265717at2759"/>
<dbReference type="InterPro" id="IPR046341">
    <property type="entry name" value="SET_dom_sf"/>
</dbReference>
<dbReference type="InterPro" id="IPR011990">
    <property type="entry name" value="TPR-like_helical_dom_sf"/>
</dbReference>
<evidence type="ECO:0000313" key="2">
    <source>
        <dbReference type="EMBL" id="KAF0720358.1"/>
    </source>
</evidence>
<dbReference type="GO" id="GO:0005634">
    <property type="term" value="C:nucleus"/>
    <property type="evidence" value="ECO:0007669"/>
    <property type="project" value="TreeGrafter"/>
</dbReference>
<reference evidence="3 4" key="1">
    <citation type="submission" date="2019-03" db="EMBL/GenBank/DDBJ databases">
        <authorList>
            <person name="Gaulin E."/>
            <person name="Dumas B."/>
        </authorList>
    </citation>
    <scope>NUCLEOTIDE SEQUENCE [LARGE SCALE GENOMIC DNA]</scope>
    <source>
        <strain evidence="3">CBS 568.67</strain>
    </source>
</reference>
<dbReference type="Pfam" id="PF00856">
    <property type="entry name" value="SET"/>
    <property type="match status" value="1"/>
</dbReference>
<feature type="domain" description="SET" evidence="1">
    <location>
        <begin position="23"/>
        <end position="236"/>
    </location>
</feature>
<dbReference type="Gene3D" id="2.170.270.10">
    <property type="entry name" value="SET domain"/>
    <property type="match status" value="1"/>
</dbReference>
<dbReference type="Proteomes" id="UP000332933">
    <property type="component" value="Unassembled WGS sequence"/>
</dbReference>
<dbReference type="AlphaFoldDB" id="A0A485K2U6"/>
<sequence>MEFEAPAFVDAPVSQDLAKPITATAALTAGQVLFAESAVVASVRDVELEDEVHEEGCDDDECGGCAAVEDDDDDAGNGGLDDDDIVAVSAYVKEHFAALMETCDPFDVLTMVDIRKNLFKCFHLADADATALANFQTMDVVAADAAACLDAAKALREAHAGAIPSSLTDDHVAHLIGVLNKYSIPLEDIGGSGLFLYVSKLKHSCTPNANFTDSGDAIWVTATEAIAAGEEITVDFFDTHYLNVAERQQMLAEEGQECSCAVCTGVAADKTRAFKCKVNGCVGIVHPTKDVFACATCGNVWDAAAIAAAQEEEATLAGVWAVETFEQLDAAIAGSVLHAVHHTFYHAMEAVTVMDSSLTEAQELAIYYRLLDALNYVAPFPHPEKVALFEKIAQGNVIGGDISKATDAYTQAYDMCVKVYGPLCDDTKAFKDLMDNTPTTVDELFGPQDDEDDE</sequence>
<dbReference type="CDD" id="cd20071">
    <property type="entry name" value="SET_SMYD"/>
    <property type="match status" value="1"/>
</dbReference>
<dbReference type="InterPro" id="IPR050869">
    <property type="entry name" value="H3K4_H4K5_MeTrfase"/>
</dbReference>
<dbReference type="EMBL" id="CAADRA010000017">
    <property type="protein sequence ID" value="VFT77594.1"/>
    <property type="molecule type" value="Genomic_DNA"/>
</dbReference>
<keyword evidence="4" id="KW-1185">Reference proteome</keyword>
<dbReference type="InterPro" id="IPR001214">
    <property type="entry name" value="SET_dom"/>
</dbReference>
<evidence type="ECO:0000259" key="1">
    <source>
        <dbReference type="Pfam" id="PF00856"/>
    </source>
</evidence>
<evidence type="ECO:0000313" key="3">
    <source>
        <dbReference type="EMBL" id="VFT77594.1"/>
    </source>
</evidence>
<dbReference type="EMBL" id="VJMH01000017">
    <property type="protein sequence ID" value="KAF0720358.1"/>
    <property type="molecule type" value="Genomic_DNA"/>
</dbReference>
<organism evidence="3 4">
    <name type="scientific">Aphanomyces stellatus</name>
    <dbReference type="NCBI Taxonomy" id="120398"/>
    <lineage>
        <taxon>Eukaryota</taxon>
        <taxon>Sar</taxon>
        <taxon>Stramenopiles</taxon>
        <taxon>Oomycota</taxon>
        <taxon>Saprolegniomycetes</taxon>
        <taxon>Saprolegniales</taxon>
        <taxon>Verrucalvaceae</taxon>
        <taxon>Aphanomyces</taxon>
    </lineage>
</organism>
<protein>
    <submittedName>
        <fullName evidence="3">Aste57867_369 protein</fullName>
    </submittedName>
</protein>
<reference evidence="2" key="2">
    <citation type="submission" date="2019-06" db="EMBL/GenBank/DDBJ databases">
        <title>Genomics analysis of Aphanomyces spp. identifies a new class of oomycete effector associated with host adaptation.</title>
        <authorList>
            <person name="Gaulin E."/>
        </authorList>
    </citation>
    <scope>NUCLEOTIDE SEQUENCE</scope>
    <source>
        <strain evidence="2">CBS 578.67</strain>
    </source>
</reference>
<dbReference type="PANTHER" id="PTHR12197">
    <property type="entry name" value="HISTONE-LYSINE N-METHYLTRANSFERASE SMYD"/>
    <property type="match status" value="1"/>
</dbReference>
<evidence type="ECO:0000313" key="4">
    <source>
        <dbReference type="Proteomes" id="UP000332933"/>
    </source>
</evidence>